<accession>A0ABS6DLJ8</accession>
<gene>
    <name evidence="3" type="ORF">KC222_18980</name>
</gene>
<feature type="signal peptide" evidence="1">
    <location>
        <begin position="1"/>
        <end position="22"/>
    </location>
</feature>
<dbReference type="PANTHER" id="PTHR33420">
    <property type="entry name" value="FIMBRIAL SUBUNIT ELFA-RELATED"/>
    <property type="match status" value="1"/>
</dbReference>
<keyword evidence="1" id="KW-0732">Signal</keyword>
<organism evidence="3 4">
    <name type="scientific">Cedecea davisae</name>
    <dbReference type="NCBI Taxonomy" id="158484"/>
    <lineage>
        <taxon>Bacteria</taxon>
        <taxon>Pseudomonadati</taxon>
        <taxon>Pseudomonadota</taxon>
        <taxon>Gammaproteobacteria</taxon>
        <taxon>Enterobacterales</taxon>
        <taxon>Enterobacteriaceae</taxon>
        <taxon>Cedecea</taxon>
    </lineage>
</organism>
<evidence type="ECO:0000256" key="1">
    <source>
        <dbReference type="SAM" id="SignalP"/>
    </source>
</evidence>
<feature type="chain" id="PRO_5047094671" evidence="1">
    <location>
        <begin position="23"/>
        <end position="176"/>
    </location>
</feature>
<reference evidence="3 4" key="1">
    <citation type="submission" date="2021-04" db="EMBL/GenBank/DDBJ databases">
        <authorList>
            <person name="Seiffert S.N."/>
        </authorList>
    </citation>
    <scope>NUCLEOTIDE SEQUENCE [LARGE SCALE GENOMIC DNA]</scope>
    <source>
        <strain evidence="3 4">1</strain>
    </source>
</reference>
<keyword evidence="4" id="KW-1185">Reference proteome</keyword>
<dbReference type="PANTHER" id="PTHR33420:SF26">
    <property type="entry name" value="FIMBRIAL SUBUNIT"/>
    <property type="match status" value="1"/>
</dbReference>
<proteinExistence type="predicted"/>
<evidence type="ECO:0000313" key="4">
    <source>
        <dbReference type="Proteomes" id="UP000686327"/>
    </source>
</evidence>
<dbReference type="InterPro" id="IPR050263">
    <property type="entry name" value="Bact_Fimbrial_Adh_Pro"/>
</dbReference>
<dbReference type="Pfam" id="PF00419">
    <property type="entry name" value="Fimbrial"/>
    <property type="match status" value="1"/>
</dbReference>
<reference evidence="4" key="2">
    <citation type="submission" date="2023-07" db="EMBL/GenBank/DDBJ databases">
        <title>Cedecea davisae an AmpC producer and its therapeutic implications.</title>
        <authorList>
            <person name="Notter J."/>
        </authorList>
    </citation>
    <scope>NUCLEOTIDE SEQUENCE [LARGE SCALE GENOMIC DNA]</scope>
    <source>
        <strain evidence="4">1</strain>
    </source>
</reference>
<dbReference type="RefSeq" id="WP_216376909.1">
    <property type="nucleotide sequence ID" value="NZ_JAGRYT010000038.1"/>
</dbReference>
<name>A0ABS6DLJ8_9ENTR</name>
<evidence type="ECO:0000259" key="2">
    <source>
        <dbReference type="Pfam" id="PF00419"/>
    </source>
</evidence>
<sequence>MKGCIKNLQALALALCTTQGWAAGQPGQNLWLHGSLVADPCVIQPGDETVELSFGTIVDKYLYLNQRTPGAPFKIILQECDPDIAQSVTVKFSGNANPEGLLIPDSPVSPGILIGIEKLNGEKVEINGAGHSAELQRGGNEIALQAYVQGEQEALKNSGIKRGEFTASSTFELIYN</sequence>
<dbReference type="InterPro" id="IPR000259">
    <property type="entry name" value="Adhesion_dom_fimbrial"/>
</dbReference>
<dbReference type="EMBL" id="JAGRYU010000035">
    <property type="protein sequence ID" value="MBU4684088.1"/>
    <property type="molecule type" value="Genomic_DNA"/>
</dbReference>
<dbReference type="Proteomes" id="UP000686327">
    <property type="component" value="Unassembled WGS sequence"/>
</dbReference>
<feature type="domain" description="Fimbrial-type adhesion" evidence="2">
    <location>
        <begin position="33"/>
        <end position="175"/>
    </location>
</feature>
<evidence type="ECO:0000313" key="3">
    <source>
        <dbReference type="EMBL" id="MBU4684088.1"/>
    </source>
</evidence>
<comment type="caution">
    <text evidence="3">The sequence shown here is derived from an EMBL/GenBank/DDBJ whole genome shotgun (WGS) entry which is preliminary data.</text>
</comment>
<protein>
    <submittedName>
        <fullName evidence="3">Type 1 fimbrial protein</fullName>
    </submittedName>
</protein>